<organism evidence="2 3">
    <name type="scientific">Desulfuromonas thiophila</name>
    <dbReference type="NCBI Taxonomy" id="57664"/>
    <lineage>
        <taxon>Bacteria</taxon>
        <taxon>Pseudomonadati</taxon>
        <taxon>Thermodesulfobacteriota</taxon>
        <taxon>Desulfuromonadia</taxon>
        <taxon>Desulfuromonadales</taxon>
        <taxon>Desulfuromonadaceae</taxon>
        <taxon>Desulfuromonas</taxon>
    </lineage>
</organism>
<gene>
    <name evidence="2" type="ORF">SAMN05661003_10929</name>
</gene>
<feature type="transmembrane region" description="Helical" evidence="1">
    <location>
        <begin position="134"/>
        <end position="152"/>
    </location>
</feature>
<sequence length="163" mass="18690">MDTFSHALWGLGLFGQRGRAGLALLFGALPDLISFAPFLLWRLVTGRWTPGKPPLEILPDWLLFNYALGHSALVAGCAVLLLWCWRPELGFVACGWLFHIVLDFPFHSADYFPTQLLWPLSDFAFDGIPWSRPWIWYPNLVGVLALLVWRLGQRRRRRMTGKL</sequence>
<keyword evidence="3" id="KW-1185">Reference proteome</keyword>
<evidence type="ECO:0008006" key="4">
    <source>
        <dbReference type="Google" id="ProtNLM"/>
    </source>
</evidence>
<keyword evidence="1" id="KW-1133">Transmembrane helix</keyword>
<reference evidence="3" key="1">
    <citation type="submission" date="2016-10" db="EMBL/GenBank/DDBJ databases">
        <authorList>
            <person name="Varghese N."/>
            <person name="Submissions S."/>
        </authorList>
    </citation>
    <scope>NUCLEOTIDE SEQUENCE [LARGE SCALE GENOMIC DNA]</scope>
    <source>
        <strain evidence="3">DSM 8987</strain>
    </source>
</reference>
<dbReference type="OrthoDB" id="9811877at2"/>
<dbReference type="RefSeq" id="WP_092078567.1">
    <property type="nucleotide sequence ID" value="NZ_FNAQ01000009.1"/>
</dbReference>
<dbReference type="AlphaFoldDB" id="A0A1G7CBX6"/>
<dbReference type="STRING" id="57664.SAMN05661003_10929"/>
<dbReference type="Proteomes" id="UP000243205">
    <property type="component" value="Unassembled WGS sequence"/>
</dbReference>
<feature type="transmembrane region" description="Helical" evidence="1">
    <location>
        <begin position="61"/>
        <end position="82"/>
    </location>
</feature>
<evidence type="ECO:0000313" key="2">
    <source>
        <dbReference type="EMBL" id="SDE36791.1"/>
    </source>
</evidence>
<keyword evidence="1" id="KW-0812">Transmembrane</keyword>
<feature type="transmembrane region" description="Helical" evidence="1">
    <location>
        <begin position="21"/>
        <end position="41"/>
    </location>
</feature>
<proteinExistence type="predicted"/>
<dbReference type="EMBL" id="FNAQ01000009">
    <property type="protein sequence ID" value="SDE36791.1"/>
    <property type="molecule type" value="Genomic_DNA"/>
</dbReference>
<evidence type="ECO:0000313" key="3">
    <source>
        <dbReference type="Proteomes" id="UP000243205"/>
    </source>
</evidence>
<accession>A0A1G7CBX6</accession>
<keyword evidence="1" id="KW-0472">Membrane</keyword>
<protein>
    <recommendedName>
        <fullName evidence="4">LexA-binding, inner membrane-associated hydrolase</fullName>
    </recommendedName>
</protein>
<evidence type="ECO:0000256" key="1">
    <source>
        <dbReference type="SAM" id="Phobius"/>
    </source>
</evidence>
<feature type="transmembrane region" description="Helical" evidence="1">
    <location>
        <begin position="89"/>
        <end position="109"/>
    </location>
</feature>
<name>A0A1G7CBX6_9BACT</name>